<evidence type="ECO:0000313" key="1">
    <source>
        <dbReference type="EMBL" id="CAF4293371.1"/>
    </source>
</evidence>
<gene>
    <name evidence="1" type="ORF">OVN521_LOCUS31010</name>
</gene>
<sequence length="72" mass="8551">VQLQPQLQPQPQPQPQPQLQLQLQLQLQRQRQRQRLFNKEVSFLDHYSQSSSILISNLTPVVIFMLCHYVDI</sequence>
<protein>
    <submittedName>
        <fullName evidence="1">Uncharacterized protein</fullName>
    </submittedName>
</protein>
<keyword evidence="2" id="KW-1185">Reference proteome</keyword>
<organism evidence="1 2">
    <name type="scientific">Rotaria magnacalcarata</name>
    <dbReference type="NCBI Taxonomy" id="392030"/>
    <lineage>
        <taxon>Eukaryota</taxon>
        <taxon>Metazoa</taxon>
        <taxon>Spiralia</taxon>
        <taxon>Gnathifera</taxon>
        <taxon>Rotifera</taxon>
        <taxon>Eurotatoria</taxon>
        <taxon>Bdelloidea</taxon>
        <taxon>Philodinida</taxon>
        <taxon>Philodinidae</taxon>
        <taxon>Rotaria</taxon>
    </lineage>
</organism>
<proteinExistence type="predicted"/>
<feature type="non-terminal residue" evidence="1">
    <location>
        <position position="1"/>
    </location>
</feature>
<evidence type="ECO:0000313" key="2">
    <source>
        <dbReference type="Proteomes" id="UP000663866"/>
    </source>
</evidence>
<dbReference type="AlphaFoldDB" id="A0A820HGP0"/>
<name>A0A820HGP0_9BILA</name>
<accession>A0A820HGP0</accession>
<dbReference type="Proteomes" id="UP000663866">
    <property type="component" value="Unassembled WGS sequence"/>
</dbReference>
<comment type="caution">
    <text evidence="1">The sequence shown here is derived from an EMBL/GenBank/DDBJ whole genome shotgun (WGS) entry which is preliminary data.</text>
</comment>
<dbReference type="EMBL" id="CAJOBG010013311">
    <property type="protein sequence ID" value="CAF4293371.1"/>
    <property type="molecule type" value="Genomic_DNA"/>
</dbReference>
<reference evidence="1" key="1">
    <citation type="submission" date="2021-02" db="EMBL/GenBank/DDBJ databases">
        <authorList>
            <person name="Nowell W R."/>
        </authorList>
    </citation>
    <scope>NUCLEOTIDE SEQUENCE</scope>
</reference>